<feature type="region of interest" description="Disordered" evidence="1">
    <location>
        <begin position="148"/>
        <end position="269"/>
    </location>
</feature>
<evidence type="ECO:0000256" key="1">
    <source>
        <dbReference type="SAM" id="MobiDB-lite"/>
    </source>
</evidence>
<evidence type="ECO:0000313" key="2">
    <source>
        <dbReference type="EMBL" id="TKA83221.1"/>
    </source>
</evidence>
<feature type="region of interest" description="Disordered" evidence="1">
    <location>
        <begin position="693"/>
        <end position="713"/>
    </location>
</feature>
<protein>
    <submittedName>
        <fullName evidence="2">Uncharacterized protein</fullName>
    </submittedName>
</protein>
<sequence>MSSDFDDEDNSLQSIDIPFHTPPRAAPDTRNVPSPFKALFDAPRPSEPGEASGSGGGEQGNAVTSNTGPVRLQHAWQCLDCDSLHLCGGEASYAPLQCGDGGEEPCRGDTFRLHAIRLIGDGTEMRAQVWPVMREVVMKDGEVVEEAQSAQAEGLATRDAGGQSDLADQPAMTGAIDASRSCGSGPDVDLANDGDDGGNSESNHVALPSGDSSDDGSETESKGESSRHDDSTHADPADNTTSFDHAGPDAKPTASRSRQREEVLDENGEIRLLEQPKLKITLPCQMARGWEQEEGMSMDEGSAPTGESRLDPGLYTAAREPRRHLKLDDKGRVYATTLSPISPDNVGASPLNGQHATEYRVYHQSEDRPMWLGVLVPSFNDVGPLDSKPLWDEYDGSHAGDDMGGADVDDSKMSDFDLFQSPSDKSNTNPDQRKKRESKRSRPKWHSMRGARVNDQDFRRRHVKLGKHVVFRRKRQASNTAGPSNTKRACDGAGQVKLDTYAIVAEWSASVTAGEKCEQNESHTEEQIRAPVSIAAVLNGSSSSSANAAATGSTSGDPGHAMAADDKWTRVVPKAALRHAVDFLCNLSHPADQTTQGDAAWSGELPGCIQLAAVGNGEEYVMQKVQTDSMPDGQTCTAKNPHECCPPNETIEQLWQKLDALMDSTVTCWESEVPFDSVEEHELVQQIPELFQEEPATEKGSSEMGAGPAEPRRRKVWEDLTILRQVQERINEGLAAKKRDVERPASTLEARQSEEWEMVASEE</sequence>
<feature type="region of interest" description="Disordered" evidence="1">
    <location>
        <begin position="396"/>
        <end position="458"/>
    </location>
</feature>
<dbReference type="AlphaFoldDB" id="A0A4U0Y273"/>
<gene>
    <name evidence="2" type="ORF">B0A55_00664</name>
</gene>
<dbReference type="OrthoDB" id="3919735at2759"/>
<organism evidence="2 3">
    <name type="scientific">Friedmanniomyces simplex</name>
    <dbReference type="NCBI Taxonomy" id="329884"/>
    <lineage>
        <taxon>Eukaryota</taxon>
        <taxon>Fungi</taxon>
        <taxon>Dikarya</taxon>
        <taxon>Ascomycota</taxon>
        <taxon>Pezizomycotina</taxon>
        <taxon>Dothideomycetes</taxon>
        <taxon>Dothideomycetidae</taxon>
        <taxon>Mycosphaerellales</taxon>
        <taxon>Teratosphaeriaceae</taxon>
        <taxon>Friedmanniomyces</taxon>
    </lineage>
</organism>
<accession>A0A4U0Y273</accession>
<evidence type="ECO:0000313" key="3">
    <source>
        <dbReference type="Proteomes" id="UP000309340"/>
    </source>
</evidence>
<feature type="compositionally biased region" description="Polar residues" evidence="1">
    <location>
        <begin position="420"/>
        <end position="430"/>
    </location>
</feature>
<comment type="caution">
    <text evidence="2">The sequence shown here is derived from an EMBL/GenBank/DDBJ whole genome shotgun (WGS) entry which is preliminary data.</text>
</comment>
<reference evidence="2 3" key="1">
    <citation type="submission" date="2017-03" db="EMBL/GenBank/DDBJ databases">
        <title>Genomes of endolithic fungi from Antarctica.</title>
        <authorList>
            <person name="Coleine C."/>
            <person name="Masonjones S."/>
            <person name="Stajich J.E."/>
        </authorList>
    </citation>
    <scope>NUCLEOTIDE SEQUENCE [LARGE SCALE GENOMIC DNA]</scope>
    <source>
        <strain evidence="2 3">CCFEE 5184</strain>
    </source>
</reference>
<feature type="region of interest" description="Disordered" evidence="1">
    <location>
        <begin position="737"/>
        <end position="763"/>
    </location>
</feature>
<feature type="region of interest" description="Disordered" evidence="1">
    <location>
        <begin position="543"/>
        <end position="562"/>
    </location>
</feature>
<name>A0A4U0Y273_9PEZI</name>
<feature type="region of interest" description="Disordered" evidence="1">
    <location>
        <begin position="294"/>
        <end position="319"/>
    </location>
</feature>
<feature type="compositionally biased region" description="Basic residues" evidence="1">
    <location>
        <begin position="433"/>
        <end position="449"/>
    </location>
</feature>
<feature type="compositionally biased region" description="Basic and acidic residues" evidence="1">
    <location>
        <begin position="258"/>
        <end position="269"/>
    </location>
</feature>
<keyword evidence="3" id="KW-1185">Reference proteome</keyword>
<feature type="compositionally biased region" description="Basic and acidic residues" evidence="1">
    <location>
        <begin position="219"/>
        <end position="236"/>
    </location>
</feature>
<feature type="compositionally biased region" description="Acidic residues" evidence="1">
    <location>
        <begin position="1"/>
        <end position="10"/>
    </location>
</feature>
<feature type="region of interest" description="Disordered" evidence="1">
    <location>
        <begin position="1"/>
        <end position="66"/>
    </location>
</feature>
<dbReference type="EMBL" id="NAJQ01000014">
    <property type="protein sequence ID" value="TKA83221.1"/>
    <property type="molecule type" value="Genomic_DNA"/>
</dbReference>
<proteinExistence type="predicted"/>
<dbReference type="Proteomes" id="UP000309340">
    <property type="component" value="Unassembled WGS sequence"/>
</dbReference>
<feature type="compositionally biased region" description="Low complexity" evidence="1">
    <location>
        <begin position="543"/>
        <end position="556"/>
    </location>
</feature>